<dbReference type="Gene3D" id="1.10.1200.10">
    <property type="entry name" value="ACP-like"/>
    <property type="match status" value="1"/>
</dbReference>
<dbReference type="NCBIfam" id="TIGR01733">
    <property type="entry name" value="AA-adenyl-dom"/>
    <property type="match status" value="1"/>
</dbReference>
<dbReference type="PROSITE" id="PS00012">
    <property type="entry name" value="PHOSPHOPANTETHEINE"/>
    <property type="match status" value="1"/>
</dbReference>
<dbReference type="Gene3D" id="2.30.38.10">
    <property type="entry name" value="Luciferase, Domain 3"/>
    <property type="match status" value="1"/>
</dbReference>
<dbReference type="SUPFAM" id="SSF53474">
    <property type="entry name" value="alpha/beta-Hydrolases"/>
    <property type="match status" value="1"/>
</dbReference>
<dbReference type="Gene3D" id="3.40.109.10">
    <property type="entry name" value="NADH Oxidase"/>
    <property type="match status" value="1"/>
</dbReference>
<dbReference type="Gene3D" id="3.30.300.30">
    <property type="match status" value="2"/>
</dbReference>
<dbReference type="PANTHER" id="PTHR45527">
    <property type="entry name" value="NONRIBOSOMAL PEPTIDE SYNTHETASE"/>
    <property type="match status" value="1"/>
</dbReference>
<keyword evidence="2" id="KW-0597">Phosphoprotein</keyword>
<dbReference type="InterPro" id="IPR009081">
    <property type="entry name" value="PP-bd_ACP"/>
</dbReference>
<name>A0ABW1FD09_9ACTN</name>
<dbReference type="PROSITE" id="PS50075">
    <property type="entry name" value="CARRIER"/>
    <property type="match status" value="1"/>
</dbReference>
<dbReference type="InterPro" id="IPR029058">
    <property type="entry name" value="AB_hydrolase_fold"/>
</dbReference>
<dbReference type="InterPro" id="IPR036736">
    <property type="entry name" value="ACP-like_sf"/>
</dbReference>
<dbReference type="InterPro" id="IPR020806">
    <property type="entry name" value="PKS_PP-bd"/>
</dbReference>
<dbReference type="InterPro" id="IPR020845">
    <property type="entry name" value="AMP-binding_CS"/>
</dbReference>
<keyword evidence="1" id="KW-0596">Phosphopantetheine</keyword>
<feature type="domain" description="Carrier" evidence="4">
    <location>
        <begin position="963"/>
        <end position="1038"/>
    </location>
</feature>
<dbReference type="InterPro" id="IPR045851">
    <property type="entry name" value="AMP-bd_C_sf"/>
</dbReference>
<evidence type="ECO:0000256" key="3">
    <source>
        <dbReference type="SAM" id="MobiDB-lite"/>
    </source>
</evidence>
<gene>
    <name evidence="5" type="ORF">ACFP0N_38650</name>
</gene>
<dbReference type="Pfam" id="PF00975">
    <property type="entry name" value="Thioesterase"/>
    <property type="match status" value="1"/>
</dbReference>
<evidence type="ECO:0000313" key="5">
    <source>
        <dbReference type="EMBL" id="MFC5890888.1"/>
    </source>
</evidence>
<keyword evidence="6" id="KW-1185">Reference proteome</keyword>
<dbReference type="SUPFAM" id="SSF56801">
    <property type="entry name" value="Acetyl-CoA synthetase-like"/>
    <property type="match status" value="1"/>
</dbReference>
<dbReference type="PROSITE" id="PS00455">
    <property type="entry name" value="AMP_BINDING"/>
    <property type="match status" value="1"/>
</dbReference>
<dbReference type="SMART" id="SM00823">
    <property type="entry name" value="PKS_PP"/>
    <property type="match status" value="1"/>
</dbReference>
<dbReference type="SMART" id="SM00824">
    <property type="entry name" value="PKS_TE"/>
    <property type="match status" value="1"/>
</dbReference>
<reference evidence="6" key="1">
    <citation type="journal article" date="2019" name="Int. J. Syst. Evol. Microbiol.">
        <title>The Global Catalogue of Microorganisms (GCM) 10K type strain sequencing project: providing services to taxonomists for standard genome sequencing and annotation.</title>
        <authorList>
            <consortium name="The Broad Institute Genomics Platform"/>
            <consortium name="The Broad Institute Genome Sequencing Center for Infectious Disease"/>
            <person name="Wu L."/>
            <person name="Ma J."/>
        </authorList>
    </citation>
    <scope>NUCLEOTIDE SEQUENCE [LARGE SCALE GENOMIC DNA]</scope>
    <source>
        <strain evidence="6">CGMCC 4.1469</strain>
    </source>
</reference>
<evidence type="ECO:0000259" key="4">
    <source>
        <dbReference type="PROSITE" id="PS50075"/>
    </source>
</evidence>
<evidence type="ECO:0000256" key="2">
    <source>
        <dbReference type="ARBA" id="ARBA00022553"/>
    </source>
</evidence>
<dbReference type="InterPro" id="IPR000415">
    <property type="entry name" value="Nitroreductase-like"/>
</dbReference>
<dbReference type="InterPro" id="IPR000873">
    <property type="entry name" value="AMP-dep_synth/lig_dom"/>
</dbReference>
<accession>A0ABW1FD09</accession>
<dbReference type="CDD" id="cd02142">
    <property type="entry name" value="McbC_SagB-like_oxidoreductase"/>
    <property type="match status" value="1"/>
</dbReference>
<dbReference type="InterPro" id="IPR020802">
    <property type="entry name" value="TesA-like"/>
</dbReference>
<dbReference type="CDD" id="cd05930">
    <property type="entry name" value="A_NRPS"/>
    <property type="match status" value="1"/>
</dbReference>
<comment type="caution">
    <text evidence="5">The sequence shown here is derived from an EMBL/GenBank/DDBJ whole genome shotgun (WGS) entry which is preliminary data.</text>
</comment>
<dbReference type="Gene3D" id="3.40.50.1820">
    <property type="entry name" value="alpha/beta hydrolase"/>
    <property type="match status" value="1"/>
</dbReference>
<dbReference type="InterPro" id="IPR001031">
    <property type="entry name" value="Thioesterase"/>
</dbReference>
<dbReference type="RefSeq" id="WP_313762779.1">
    <property type="nucleotide sequence ID" value="NZ_BAAAVH010000059.1"/>
</dbReference>
<dbReference type="Gene3D" id="3.40.50.980">
    <property type="match status" value="2"/>
</dbReference>
<evidence type="ECO:0000256" key="1">
    <source>
        <dbReference type="ARBA" id="ARBA00022450"/>
    </source>
</evidence>
<dbReference type="SUPFAM" id="SSF47336">
    <property type="entry name" value="ACP-like"/>
    <property type="match status" value="1"/>
</dbReference>
<dbReference type="InterPro" id="IPR010071">
    <property type="entry name" value="AA_adenyl_dom"/>
</dbReference>
<feature type="region of interest" description="Disordered" evidence="3">
    <location>
        <begin position="144"/>
        <end position="192"/>
    </location>
</feature>
<dbReference type="PANTHER" id="PTHR45527:SF1">
    <property type="entry name" value="FATTY ACID SYNTHASE"/>
    <property type="match status" value="1"/>
</dbReference>
<dbReference type="EMBL" id="JBHSOD010000101">
    <property type="protein sequence ID" value="MFC5890888.1"/>
    <property type="molecule type" value="Genomic_DNA"/>
</dbReference>
<dbReference type="Pfam" id="PF00550">
    <property type="entry name" value="PP-binding"/>
    <property type="match status" value="1"/>
</dbReference>
<dbReference type="InterPro" id="IPR006162">
    <property type="entry name" value="Ppantetheine_attach_site"/>
</dbReference>
<proteinExistence type="predicted"/>
<feature type="compositionally biased region" description="Low complexity" evidence="3">
    <location>
        <begin position="166"/>
        <end position="180"/>
    </location>
</feature>
<evidence type="ECO:0000313" key="6">
    <source>
        <dbReference type="Proteomes" id="UP001596067"/>
    </source>
</evidence>
<protein>
    <submittedName>
        <fullName evidence="5">Amino acid adenylation domain-containing protein</fullName>
    </submittedName>
</protein>
<organism evidence="5 6">
    <name type="scientific">Kitasatospora aburaviensis</name>
    <dbReference type="NCBI Taxonomy" id="67265"/>
    <lineage>
        <taxon>Bacteria</taxon>
        <taxon>Bacillati</taxon>
        <taxon>Actinomycetota</taxon>
        <taxon>Actinomycetes</taxon>
        <taxon>Kitasatosporales</taxon>
        <taxon>Streptomycetaceae</taxon>
        <taxon>Kitasatospora</taxon>
    </lineage>
</organism>
<sequence>MTAQSALLAPYDTRTAECLPDLLRAQAAERPDATAVVADGERLGFRQLEAAADALADRLHHLGVRADDCVGLFVEPSLELMTGVWGILCAGAAYLPLSPEYPEERIRYMIESSRTGVVVTQEHLRARLAELAPQGTRILVAGAHPGIPAGRTAPPGPGAPPDAHAEPGAHPIPGQSHGPGEPAPGPHPSSLAYVVFTSGSTGRPKGVMIEHRSIVSQLRWLGAHGHLGPGTTVLQKTPMSFDAAQWEILAPAAGARVVMGAPGIHRDPERLLATVREHGVNTLQCVPTLLQALVENEELAGCTSLRRVYSGGEPLSRRLARSVLTALPQASLVNLYGPTECTINATAHLVDPGDLGGEAGSVPIGLPVDHTRCFVLDEDLAPVEPGATGELHLAGVQLARGYLHRPDLTAERFVSSPHLPGERLYRTGDLVHWNPDGTLQCTGRADNQVKLRGYRVELDEIALAVEEHTWVRRAAAVVTGDPRTGRPTLVACVELNPREAALMDQGNHGGHHQSKAGRVQVRAQLSDPGVRTADDLAGRPVVALPGRRETGRQRRETFARKTYRCYQDGPVTRDELLALLAPRPAAPAARRTDGPDLSELGTILRWFGQFHSEERLLPKYAYASPGALYATQLYLETGGTGGPAGLPSGVYYYHPVEHTLVRVGDAAAGGPGLTVHFLGRHGAIEPVYRNNIQEVLEFEAGHMVGVFEEVLPGYGLAIRPLGHHREVQDRLDVAPEDHYLGSFAIGPEDGLAPPRRTELLIQAHPGRVEGLPAGQYRYADGELARISDALVESRQVIAINQQVYRRAAFGITALGRAEQSWLAYLDLGTELHHLQRRGVALGLGLMSSGYSSKSGHPLPSARRIDAVLTECGIATAPSYFFLGGRVGEEQIRSEGMVEDAVHMKGPAEIVRDELAALLPDYMVPNRVLVLDELPLTANGKVDLKALAAREEVRGTPAGGPFVAPATPTEQRLAGAWAAALKYPDVSAADEFFAVGGNSLSAVALINRVNREFGTRLPMQVLFAAPKLADLAARIDAGAGEPASRLVPLHRGATGEPVFCWPGLGGYPMNLRLLGGRTGRPFYGVQAYGLNAGETPYPTVRETAAADLAEIRRVQPAGPYTLWGYSFGARVAFETAWQLEQAGERVADLLLICPGNPEVRRADGERYGRESSYRNPAYLTILYSVFAGSISGPGLEACLAQVRDEDGFTAFVHHRFPELDEELIRRITRIVGETYEFEYSFRELAERRLAAPVTIVKATGDEYAFLEGRSGYSSAPPTVLSLAGDHYGVLREQGIDELVTAIHGRPGR</sequence>
<dbReference type="Pfam" id="PF00501">
    <property type="entry name" value="AMP-binding"/>
    <property type="match status" value="1"/>
</dbReference>
<dbReference type="Proteomes" id="UP001596067">
    <property type="component" value="Unassembled WGS sequence"/>
</dbReference>